<feature type="domain" description="Teneurin-like YD-shell" evidence="3">
    <location>
        <begin position="2"/>
        <end position="92"/>
    </location>
</feature>
<dbReference type="AlphaFoldDB" id="A0A2N5GFP7"/>
<dbReference type="Gene3D" id="2.180.10.10">
    <property type="entry name" value="RHS repeat-associated core"/>
    <property type="match status" value="1"/>
</dbReference>
<evidence type="ECO:0000313" key="4">
    <source>
        <dbReference type="EMBL" id="PLR79588.1"/>
    </source>
</evidence>
<keyword evidence="1" id="KW-0677">Repeat</keyword>
<name>A0A2N5GFP7_9BACI</name>
<gene>
    <name evidence="4" type="ORF">CU635_22345</name>
    <name evidence="5" type="ORF">CVD25_22460</name>
</gene>
<reference evidence="5 7" key="2">
    <citation type="submission" date="2017-12" db="EMBL/GenBank/DDBJ databases">
        <title>Comparative Functional Genomics of Dry Heat Resistant strains isolated from the Viking Spacecraft.</title>
        <authorList>
            <person name="Seuylemezian A."/>
            <person name="Cooper K."/>
            <person name="Vaishampayan P."/>
        </authorList>
    </citation>
    <scope>NUCLEOTIDE SEQUENCE [LARGE SCALE GENOMIC DNA]</scope>
    <source>
        <strain evidence="5 7">ATCC 29669</strain>
    </source>
</reference>
<feature type="compositionally biased region" description="Basic and acidic residues" evidence="2">
    <location>
        <begin position="91"/>
        <end position="101"/>
    </location>
</feature>
<evidence type="ECO:0000256" key="1">
    <source>
        <dbReference type="ARBA" id="ARBA00022737"/>
    </source>
</evidence>
<organism evidence="4 6">
    <name type="scientific">Bacillus canaveralius</name>
    <dbReference type="NCBI Taxonomy" id="1403243"/>
    <lineage>
        <taxon>Bacteria</taxon>
        <taxon>Bacillati</taxon>
        <taxon>Bacillota</taxon>
        <taxon>Bacilli</taxon>
        <taxon>Bacillales</taxon>
        <taxon>Bacillaceae</taxon>
        <taxon>Bacillus</taxon>
    </lineage>
</organism>
<dbReference type="RefSeq" id="WP_101579563.1">
    <property type="nucleotide sequence ID" value="NZ_PGVA01000086.1"/>
</dbReference>
<proteinExistence type="predicted"/>
<evidence type="ECO:0000313" key="6">
    <source>
        <dbReference type="Proteomes" id="UP000234951"/>
    </source>
</evidence>
<comment type="caution">
    <text evidence="4">The sequence shown here is derived from an EMBL/GenBank/DDBJ whole genome shotgun (WGS) entry which is preliminary data.</text>
</comment>
<dbReference type="InterPro" id="IPR056823">
    <property type="entry name" value="TEN-like_YD-shell"/>
</dbReference>
<evidence type="ECO:0000256" key="2">
    <source>
        <dbReference type="SAM" id="MobiDB-lite"/>
    </source>
</evidence>
<accession>A0A2N5GFP7</accession>
<keyword evidence="7" id="KW-1185">Reference proteome</keyword>
<dbReference type="OrthoDB" id="41445at2"/>
<dbReference type="Proteomes" id="UP000234951">
    <property type="component" value="Unassembled WGS sequence"/>
</dbReference>
<protein>
    <recommendedName>
        <fullName evidence="3">Teneurin-like YD-shell domain-containing protein</fullName>
    </recommendedName>
</protein>
<sequence length="114" mass="13399">MYHDSAGGNWIEQNEDGKITKYRYNELNELVEARDKKYFYDVNGNLVEKETREGTIKYNYTTDNRLKGVYYPDGSLVEYEYDALRRKASRHQGEKRPEKADGQSALRRNNPVPV</sequence>
<evidence type="ECO:0000259" key="3">
    <source>
        <dbReference type="Pfam" id="PF25023"/>
    </source>
</evidence>
<feature type="region of interest" description="Disordered" evidence="2">
    <location>
        <begin position="87"/>
        <end position="114"/>
    </location>
</feature>
<dbReference type="Proteomes" id="UP000235114">
    <property type="component" value="Unassembled WGS sequence"/>
</dbReference>
<reference evidence="4 6" key="1">
    <citation type="submission" date="2017-11" db="EMBL/GenBank/DDBJ databases">
        <title>Comparitive Functional Genomics of Dry Heat Resistant strains isolated from the Viking Spacecraft.</title>
        <authorList>
            <person name="Seuylemezian A."/>
            <person name="Cooper K."/>
            <person name="Vaishampayan P."/>
        </authorList>
    </citation>
    <scope>NUCLEOTIDE SEQUENCE [LARGE SCALE GENOMIC DNA]</scope>
    <source>
        <strain evidence="4 6">M4.6</strain>
    </source>
</reference>
<dbReference type="Pfam" id="PF25023">
    <property type="entry name" value="TEN_YD-shell"/>
    <property type="match status" value="1"/>
</dbReference>
<dbReference type="EMBL" id="PGVA01000086">
    <property type="protein sequence ID" value="PLR79588.1"/>
    <property type="molecule type" value="Genomic_DNA"/>
</dbReference>
<evidence type="ECO:0000313" key="7">
    <source>
        <dbReference type="Proteomes" id="UP000235114"/>
    </source>
</evidence>
<dbReference type="EMBL" id="PGVD01000099">
    <property type="protein sequence ID" value="PLR88575.1"/>
    <property type="molecule type" value="Genomic_DNA"/>
</dbReference>
<evidence type="ECO:0000313" key="5">
    <source>
        <dbReference type="EMBL" id="PLR88575.1"/>
    </source>
</evidence>